<evidence type="ECO:0000256" key="1">
    <source>
        <dbReference type="SAM" id="MobiDB-lite"/>
    </source>
</evidence>
<feature type="region of interest" description="Disordered" evidence="1">
    <location>
        <begin position="1"/>
        <end position="50"/>
    </location>
</feature>
<accession>A0A8J3SIN6</accession>
<dbReference type="Proteomes" id="UP000619788">
    <property type="component" value="Unassembled WGS sequence"/>
</dbReference>
<reference evidence="2 3" key="1">
    <citation type="submission" date="2021-01" db="EMBL/GenBank/DDBJ databases">
        <title>Whole genome shotgun sequence of Planobispora siamensis NBRC 107568.</title>
        <authorList>
            <person name="Komaki H."/>
            <person name="Tamura T."/>
        </authorList>
    </citation>
    <scope>NUCLEOTIDE SEQUENCE [LARGE SCALE GENOMIC DNA]</scope>
    <source>
        <strain evidence="2 3">NBRC 107568</strain>
    </source>
</reference>
<dbReference type="EMBL" id="BOOJ01000049">
    <property type="protein sequence ID" value="GIH95063.1"/>
    <property type="molecule type" value="Genomic_DNA"/>
</dbReference>
<dbReference type="RefSeq" id="WP_377239106.1">
    <property type="nucleotide sequence ID" value="NZ_JBHLZR010000025.1"/>
</dbReference>
<dbReference type="AlphaFoldDB" id="A0A8J3SIN6"/>
<proteinExistence type="predicted"/>
<comment type="caution">
    <text evidence="2">The sequence shown here is derived from an EMBL/GenBank/DDBJ whole genome shotgun (WGS) entry which is preliminary data.</text>
</comment>
<protein>
    <submittedName>
        <fullName evidence="2">Uncharacterized protein</fullName>
    </submittedName>
</protein>
<organism evidence="2 3">
    <name type="scientific">Planobispora siamensis</name>
    <dbReference type="NCBI Taxonomy" id="936338"/>
    <lineage>
        <taxon>Bacteria</taxon>
        <taxon>Bacillati</taxon>
        <taxon>Actinomycetota</taxon>
        <taxon>Actinomycetes</taxon>
        <taxon>Streptosporangiales</taxon>
        <taxon>Streptosporangiaceae</taxon>
        <taxon>Planobispora</taxon>
    </lineage>
</organism>
<name>A0A8J3SIN6_9ACTN</name>
<keyword evidence="3" id="KW-1185">Reference proteome</keyword>
<gene>
    <name evidence="2" type="ORF">Psi01_56930</name>
</gene>
<sequence>MTSKPTVRVQDHASGRQTRTSVRDDTFPHDLRDDALPPDPDLHATSPTRMRGIPFVFRRSDHAAERLVTGDLQA</sequence>
<evidence type="ECO:0000313" key="3">
    <source>
        <dbReference type="Proteomes" id="UP000619788"/>
    </source>
</evidence>
<feature type="compositionally biased region" description="Basic and acidic residues" evidence="1">
    <location>
        <begin position="21"/>
        <end position="35"/>
    </location>
</feature>
<evidence type="ECO:0000313" key="2">
    <source>
        <dbReference type="EMBL" id="GIH95063.1"/>
    </source>
</evidence>